<dbReference type="InterPro" id="IPR050796">
    <property type="entry name" value="SCF_F-box_component"/>
</dbReference>
<organism evidence="3 4">
    <name type="scientific">Turnera subulata</name>
    <dbReference type="NCBI Taxonomy" id="218843"/>
    <lineage>
        <taxon>Eukaryota</taxon>
        <taxon>Viridiplantae</taxon>
        <taxon>Streptophyta</taxon>
        <taxon>Embryophyta</taxon>
        <taxon>Tracheophyta</taxon>
        <taxon>Spermatophyta</taxon>
        <taxon>Magnoliopsida</taxon>
        <taxon>eudicotyledons</taxon>
        <taxon>Gunneridae</taxon>
        <taxon>Pentapetalae</taxon>
        <taxon>rosids</taxon>
        <taxon>fabids</taxon>
        <taxon>Malpighiales</taxon>
        <taxon>Passifloraceae</taxon>
        <taxon>Turnera</taxon>
    </lineage>
</organism>
<dbReference type="EMBL" id="JAKUCV010003137">
    <property type="protein sequence ID" value="KAJ4840027.1"/>
    <property type="molecule type" value="Genomic_DNA"/>
</dbReference>
<reference evidence="3" key="1">
    <citation type="submission" date="2022-02" db="EMBL/GenBank/DDBJ databases">
        <authorList>
            <person name="Henning P.M."/>
            <person name="McCubbin A.G."/>
            <person name="Shore J.S."/>
        </authorList>
    </citation>
    <scope>NUCLEOTIDE SEQUENCE</scope>
    <source>
        <strain evidence="3">F60SS</strain>
        <tissue evidence="3">Leaves</tissue>
    </source>
</reference>
<dbReference type="InterPro" id="IPR001810">
    <property type="entry name" value="F-box_dom"/>
</dbReference>
<protein>
    <recommendedName>
        <fullName evidence="2">F-box domain-containing protein</fullName>
    </recommendedName>
</protein>
<evidence type="ECO:0000259" key="2">
    <source>
        <dbReference type="PROSITE" id="PS50181"/>
    </source>
</evidence>
<dbReference type="CDD" id="cd22157">
    <property type="entry name" value="F-box_AtFBW1-like"/>
    <property type="match status" value="1"/>
</dbReference>
<keyword evidence="4" id="KW-1185">Reference proteome</keyword>
<dbReference type="OrthoDB" id="1845276at2759"/>
<accession>A0A9Q0FYR6</accession>
<feature type="compositionally biased region" description="Low complexity" evidence="1">
    <location>
        <begin position="1"/>
        <end position="13"/>
    </location>
</feature>
<dbReference type="Proteomes" id="UP001141552">
    <property type="component" value="Unassembled WGS sequence"/>
</dbReference>
<dbReference type="SUPFAM" id="SSF81383">
    <property type="entry name" value="F-box domain"/>
    <property type="match status" value="1"/>
</dbReference>
<comment type="caution">
    <text evidence="3">The sequence shown here is derived from an EMBL/GenBank/DDBJ whole genome shotgun (WGS) entry which is preliminary data.</text>
</comment>
<dbReference type="PANTHER" id="PTHR31672">
    <property type="entry name" value="BNACNNG10540D PROTEIN"/>
    <property type="match status" value="1"/>
</dbReference>
<dbReference type="SMART" id="SM00256">
    <property type="entry name" value="FBOX"/>
    <property type="match status" value="1"/>
</dbReference>
<evidence type="ECO:0000313" key="3">
    <source>
        <dbReference type="EMBL" id="KAJ4840027.1"/>
    </source>
</evidence>
<evidence type="ECO:0000313" key="4">
    <source>
        <dbReference type="Proteomes" id="UP001141552"/>
    </source>
</evidence>
<feature type="domain" description="F-box" evidence="2">
    <location>
        <begin position="35"/>
        <end position="80"/>
    </location>
</feature>
<name>A0A9Q0FYR6_9ROSI</name>
<feature type="region of interest" description="Disordered" evidence="1">
    <location>
        <begin position="1"/>
        <end position="24"/>
    </location>
</feature>
<dbReference type="InterPro" id="IPR036047">
    <property type="entry name" value="F-box-like_dom_sf"/>
</dbReference>
<dbReference type="Pfam" id="PF07734">
    <property type="entry name" value="FBA_1"/>
    <property type="match status" value="1"/>
</dbReference>
<reference evidence="3" key="2">
    <citation type="journal article" date="2023" name="Plants (Basel)">
        <title>Annotation of the Turnera subulata (Passifloraceae) Draft Genome Reveals the S-Locus Evolved after the Divergence of Turneroideae from Passifloroideae in a Stepwise Manner.</title>
        <authorList>
            <person name="Henning P.M."/>
            <person name="Roalson E.H."/>
            <person name="Mir W."/>
            <person name="McCubbin A.G."/>
            <person name="Shore J.S."/>
        </authorList>
    </citation>
    <scope>NUCLEOTIDE SEQUENCE</scope>
    <source>
        <strain evidence="3">F60SS</strain>
    </source>
</reference>
<evidence type="ECO:0000256" key="1">
    <source>
        <dbReference type="SAM" id="MobiDB-lite"/>
    </source>
</evidence>
<dbReference type="Gene3D" id="1.20.1280.50">
    <property type="match status" value="1"/>
</dbReference>
<gene>
    <name evidence="3" type="ORF">Tsubulata_029509</name>
</gene>
<proteinExistence type="predicted"/>
<dbReference type="InterPro" id="IPR006527">
    <property type="entry name" value="F-box-assoc_dom_typ1"/>
</dbReference>
<dbReference type="AlphaFoldDB" id="A0A9Q0FYR6"/>
<dbReference type="InterPro" id="IPR017451">
    <property type="entry name" value="F-box-assoc_interact_dom"/>
</dbReference>
<sequence length="410" mass="46779">MATSRNLSSSSGSSKKRKRDERLHVDEAKISTTSTNYNCRLPPEIMEEILALLPIQSIYRFRSVSKSWSSFLVSVNFHKLRLKSTQPEITKLLYLDPKGIVISDYRAGVKTPTITNLCYPPPPADLGPGRKCPYLVGSCNGLVCLEYAKDYIVVWNPFTASYRPLPAISLQYSCYLRTYSFGYDSASHDYKVLLATRHTGNGVRLYIFSLKTGSWKKVENPDDTYLKCIGPWPHGLFLNGALYWETRVMGLSTVKKIFAFDLGKEKFYDVTKSPDYGYHSLGVVGEYLCICVFSDLDRLRKNAVWVMKEYCDEASWVPFITYYSPFDKDIAATYADYVCDFVPQSAKNGGYMILKYNDGNLHVLKWDNNLEESDRGEAYFKNIQFYRRDAIPYTEALASPYACMEINRGA</sequence>
<dbReference type="PANTHER" id="PTHR31672:SF13">
    <property type="entry name" value="F-BOX PROTEIN CPR30-LIKE"/>
    <property type="match status" value="1"/>
</dbReference>
<dbReference type="Pfam" id="PF00646">
    <property type="entry name" value="F-box"/>
    <property type="match status" value="1"/>
</dbReference>
<dbReference type="NCBIfam" id="TIGR01640">
    <property type="entry name" value="F_box_assoc_1"/>
    <property type="match status" value="1"/>
</dbReference>
<dbReference type="PROSITE" id="PS50181">
    <property type="entry name" value="FBOX"/>
    <property type="match status" value="1"/>
</dbReference>